<organism evidence="1 2">
    <name type="scientific">Paraglomus brasilianum</name>
    <dbReference type="NCBI Taxonomy" id="144538"/>
    <lineage>
        <taxon>Eukaryota</taxon>
        <taxon>Fungi</taxon>
        <taxon>Fungi incertae sedis</taxon>
        <taxon>Mucoromycota</taxon>
        <taxon>Glomeromycotina</taxon>
        <taxon>Glomeromycetes</taxon>
        <taxon>Paraglomerales</taxon>
        <taxon>Paraglomeraceae</taxon>
        <taxon>Paraglomus</taxon>
    </lineage>
</organism>
<evidence type="ECO:0000313" key="1">
    <source>
        <dbReference type="EMBL" id="CAG8514914.1"/>
    </source>
</evidence>
<dbReference type="AlphaFoldDB" id="A0A9N9F7X3"/>
<proteinExistence type="predicted"/>
<name>A0A9N9F7X3_9GLOM</name>
<protein>
    <submittedName>
        <fullName evidence="1">9702_t:CDS:1</fullName>
    </submittedName>
</protein>
<dbReference type="Proteomes" id="UP000789739">
    <property type="component" value="Unassembled WGS sequence"/>
</dbReference>
<comment type="caution">
    <text evidence="1">The sequence shown here is derived from an EMBL/GenBank/DDBJ whole genome shotgun (WGS) entry which is preliminary data.</text>
</comment>
<accession>A0A9N9F7X3</accession>
<sequence length="309" mass="34514">MPGNINESLHNSLDEKVILCILENAIQMQCHSVSFHFVSEIKAILQKNMKSDNSECEDTKNNIDWKVNETNDRDVDNNEFSQVDVGLRRCNRDRSLPTVLPSKTQESLLPPFSLSPPPYTFQPLPLQYAACLPTPTMLDIANIPCTIINRLSIIQFYELCAILQSAIAEPSLPPSFISSDIISNGLTQYYMSCYDSLIASPKTPNAILSAYKLGEIIILSEEIPLLPSDEELSKRLSVAKSDIVKTNVLAVRVYDFIQVVGGQAIEQMSSSALGFFRNRRVNDAVIKFAECVVRGDYDLLNRAEFDGEN</sequence>
<evidence type="ECO:0000313" key="2">
    <source>
        <dbReference type="Proteomes" id="UP000789739"/>
    </source>
</evidence>
<dbReference type="EMBL" id="CAJVPI010000294">
    <property type="protein sequence ID" value="CAG8514914.1"/>
    <property type="molecule type" value="Genomic_DNA"/>
</dbReference>
<dbReference type="OrthoDB" id="10339311at2759"/>
<reference evidence="1" key="1">
    <citation type="submission" date="2021-06" db="EMBL/GenBank/DDBJ databases">
        <authorList>
            <person name="Kallberg Y."/>
            <person name="Tangrot J."/>
            <person name="Rosling A."/>
        </authorList>
    </citation>
    <scope>NUCLEOTIDE SEQUENCE</scope>
    <source>
        <strain evidence="1">BR232B</strain>
    </source>
</reference>
<gene>
    <name evidence="1" type="ORF">PBRASI_LOCUS3313</name>
</gene>
<keyword evidence="2" id="KW-1185">Reference proteome</keyword>